<gene>
    <name evidence="2" type="ORF">ACFOPQ_15185</name>
</gene>
<keyword evidence="2" id="KW-0503">Monooxygenase</keyword>
<feature type="domain" description="ABM" evidence="1">
    <location>
        <begin position="2"/>
        <end position="92"/>
    </location>
</feature>
<keyword evidence="2" id="KW-0560">Oxidoreductase</keyword>
<comment type="caution">
    <text evidence="2">The sequence shown here is derived from an EMBL/GenBank/DDBJ whole genome shotgun (WGS) entry which is preliminary data.</text>
</comment>
<dbReference type="Gene3D" id="3.30.70.100">
    <property type="match status" value="1"/>
</dbReference>
<evidence type="ECO:0000313" key="2">
    <source>
        <dbReference type="EMBL" id="MFC3862110.1"/>
    </source>
</evidence>
<dbReference type="InterPro" id="IPR007138">
    <property type="entry name" value="ABM_dom"/>
</dbReference>
<evidence type="ECO:0000259" key="1">
    <source>
        <dbReference type="PROSITE" id="PS51725"/>
    </source>
</evidence>
<dbReference type="Proteomes" id="UP001595748">
    <property type="component" value="Unassembled WGS sequence"/>
</dbReference>
<proteinExistence type="predicted"/>
<dbReference type="PANTHER" id="PTHR34474:SF2">
    <property type="entry name" value="SIGNAL TRANSDUCTION PROTEIN TRAP"/>
    <property type="match status" value="1"/>
</dbReference>
<dbReference type="GO" id="GO:0004497">
    <property type="term" value="F:monooxygenase activity"/>
    <property type="evidence" value="ECO:0007669"/>
    <property type="project" value="UniProtKB-KW"/>
</dbReference>
<dbReference type="Pfam" id="PF03992">
    <property type="entry name" value="ABM"/>
    <property type="match status" value="1"/>
</dbReference>
<dbReference type="EMBL" id="JBHRZF010000173">
    <property type="protein sequence ID" value="MFC3862110.1"/>
    <property type="molecule type" value="Genomic_DNA"/>
</dbReference>
<protein>
    <submittedName>
        <fullName evidence="2">Antibiotic biosynthesis monooxygenase family protein</fullName>
        <ecNumber evidence="2">1.14.-.-</ecNumber>
    </submittedName>
</protein>
<organism evidence="2 3">
    <name type="scientific">Deinococcus antarcticus</name>
    <dbReference type="NCBI Taxonomy" id="1298767"/>
    <lineage>
        <taxon>Bacteria</taxon>
        <taxon>Thermotogati</taxon>
        <taxon>Deinococcota</taxon>
        <taxon>Deinococci</taxon>
        <taxon>Deinococcales</taxon>
        <taxon>Deinococcaceae</taxon>
        <taxon>Deinococcus</taxon>
    </lineage>
</organism>
<dbReference type="PANTHER" id="PTHR34474">
    <property type="entry name" value="SIGNAL TRANSDUCTION PROTEIN TRAP"/>
    <property type="match status" value="1"/>
</dbReference>
<dbReference type="PROSITE" id="PS51725">
    <property type="entry name" value="ABM"/>
    <property type="match status" value="1"/>
</dbReference>
<sequence length="107" mass="12486">MITVMNRISVKPEFAEAFEERFRTRAGLVDQMPGFIRNEVLRPTQEGKPYIVLTYWESREDFERWTNSEQFKQGHARSGSLPREAFNGHSELEVHELFLNSVEGKPA</sequence>
<dbReference type="RefSeq" id="WP_380079666.1">
    <property type="nucleotide sequence ID" value="NZ_JBHRZF010000173.1"/>
</dbReference>
<dbReference type="EC" id="1.14.-.-" evidence="2"/>
<evidence type="ECO:0000313" key="3">
    <source>
        <dbReference type="Proteomes" id="UP001595748"/>
    </source>
</evidence>
<dbReference type="SUPFAM" id="SSF54909">
    <property type="entry name" value="Dimeric alpha+beta barrel"/>
    <property type="match status" value="1"/>
</dbReference>
<dbReference type="InterPro" id="IPR011008">
    <property type="entry name" value="Dimeric_a/b-barrel"/>
</dbReference>
<reference evidence="3" key="1">
    <citation type="journal article" date="2019" name="Int. J. Syst. Evol. Microbiol.">
        <title>The Global Catalogue of Microorganisms (GCM) 10K type strain sequencing project: providing services to taxonomists for standard genome sequencing and annotation.</title>
        <authorList>
            <consortium name="The Broad Institute Genomics Platform"/>
            <consortium name="The Broad Institute Genome Sequencing Center for Infectious Disease"/>
            <person name="Wu L."/>
            <person name="Ma J."/>
        </authorList>
    </citation>
    <scope>NUCLEOTIDE SEQUENCE [LARGE SCALE GENOMIC DNA]</scope>
    <source>
        <strain evidence="3">CCTCC AB 2013263</strain>
    </source>
</reference>
<accession>A0ABV8A9U7</accession>
<keyword evidence="3" id="KW-1185">Reference proteome</keyword>
<dbReference type="InterPro" id="IPR050404">
    <property type="entry name" value="Heme-degrading_MO"/>
</dbReference>
<name>A0ABV8A9U7_9DEIO</name>